<comment type="pathway">
    <text evidence="2">Lipid metabolism; sphingolipid metabolism.</text>
</comment>
<feature type="domain" description="Aminotransferase class I/classII large" evidence="14">
    <location>
        <begin position="107"/>
        <end position="498"/>
    </location>
</feature>
<dbReference type="InterPro" id="IPR015422">
    <property type="entry name" value="PyrdxlP-dep_Trfase_small"/>
</dbReference>
<dbReference type="GO" id="GO:0046512">
    <property type="term" value="P:sphingosine biosynthetic process"/>
    <property type="evidence" value="ECO:0007669"/>
    <property type="project" value="TreeGrafter"/>
</dbReference>
<evidence type="ECO:0000256" key="7">
    <source>
        <dbReference type="ARBA" id="ARBA00022898"/>
    </source>
</evidence>
<evidence type="ECO:0000256" key="4">
    <source>
        <dbReference type="ARBA" id="ARBA00008392"/>
    </source>
</evidence>
<evidence type="ECO:0000256" key="1">
    <source>
        <dbReference type="ARBA" id="ARBA00001933"/>
    </source>
</evidence>
<sequence>MSQNINTIAMQSTTSANDYSYLWEPLAKHPYCFIVEAVFIAISTWYIIHRKSRLEQPPELTEQEIDDLVDDWNPEPLVPPVDPYHFSQRAPEVSSIYGHKIKVNGKECLNLGTHNYLGLVQNEDCLKAAIEACQQYGVGSCGPRGFFGTAAVHLQLEQEIAKFMGAEEAILYSYGYSAISSAIPAYAKVNDVIFVDEAVSFAIQQGLVASRSKIKFFAHNDVAQLASLLDEQAEIDRKKKKKQTTNRFIVVEGLYINRGDICPLPDIIALKHKHKCRLILDDTCGFGVLGATGRGTIEHFNVDISLDIDLVVASLEYACAAYGGFCAGSHFIVDHQRLSGLGYCFSASLPPLQAAAALCSIQLIQRDPQLVAKLRSNATRMHQLLSAHSSIVRVDCDQRSPIQHLRFATSIDDALANRPEAIPKETDDTAFYAKKRTNYEYDNFRLEKVVDIAHQNGYALTVARYLTDREKFPPEPSIRLTVNSMLTEQEMTQAVKVIVDAFAEVHQKFCDALV</sequence>
<evidence type="ECO:0000313" key="16">
    <source>
        <dbReference type="Proteomes" id="UP001142055"/>
    </source>
</evidence>
<evidence type="ECO:0000313" key="15">
    <source>
        <dbReference type="EMBL" id="KAJ6219804.1"/>
    </source>
</evidence>
<keyword evidence="7" id="KW-0663">Pyridoxal phosphate</keyword>
<protein>
    <recommendedName>
        <fullName evidence="11">Serine palmitoyltransferase 1</fullName>
        <ecNumber evidence="5">2.3.1.50</ecNumber>
    </recommendedName>
    <alternativeName>
        <fullName evidence="12">Long chain base biosynthesis protein 1</fullName>
    </alternativeName>
    <alternativeName>
        <fullName evidence="13">Serine-palmitoyl-CoA transferase 1</fullName>
    </alternativeName>
</protein>
<evidence type="ECO:0000256" key="6">
    <source>
        <dbReference type="ARBA" id="ARBA00022679"/>
    </source>
</evidence>
<reference evidence="15" key="1">
    <citation type="submission" date="2022-12" db="EMBL/GenBank/DDBJ databases">
        <title>Genome assemblies of Blomia tropicalis.</title>
        <authorList>
            <person name="Cui Y."/>
        </authorList>
    </citation>
    <scope>NUCLEOTIDE SEQUENCE</scope>
    <source>
        <tissue evidence="15">Adult mites</tissue>
    </source>
</reference>
<dbReference type="GO" id="GO:0030170">
    <property type="term" value="F:pyridoxal phosphate binding"/>
    <property type="evidence" value="ECO:0007669"/>
    <property type="project" value="InterPro"/>
</dbReference>
<evidence type="ECO:0000256" key="11">
    <source>
        <dbReference type="ARBA" id="ARBA00041066"/>
    </source>
</evidence>
<dbReference type="GO" id="GO:0005783">
    <property type="term" value="C:endoplasmic reticulum"/>
    <property type="evidence" value="ECO:0007669"/>
    <property type="project" value="TreeGrafter"/>
</dbReference>
<dbReference type="InterPro" id="IPR004839">
    <property type="entry name" value="Aminotransferase_I/II_large"/>
</dbReference>
<dbReference type="SUPFAM" id="SSF53383">
    <property type="entry name" value="PLP-dependent transferases"/>
    <property type="match status" value="1"/>
</dbReference>
<keyword evidence="10" id="KW-0012">Acyltransferase</keyword>
<comment type="pathway">
    <text evidence="3">Sphingolipid metabolism.</text>
</comment>
<evidence type="ECO:0000259" key="14">
    <source>
        <dbReference type="Pfam" id="PF00155"/>
    </source>
</evidence>
<dbReference type="Gene3D" id="3.40.640.10">
    <property type="entry name" value="Type I PLP-dependent aspartate aminotransferase-like (Major domain)"/>
    <property type="match status" value="1"/>
</dbReference>
<comment type="similarity">
    <text evidence="4">Belongs to the class-II pyridoxal-phosphate-dependent aminotransferase family.</text>
</comment>
<dbReference type="GO" id="GO:0004758">
    <property type="term" value="F:serine C-palmitoyltransferase activity"/>
    <property type="evidence" value="ECO:0007669"/>
    <property type="project" value="UniProtKB-EC"/>
</dbReference>
<dbReference type="OMA" id="ITIRHAI"/>
<dbReference type="GO" id="GO:0046513">
    <property type="term" value="P:ceramide biosynthetic process"/>
    <property type="evidence" value="ECO:0007669"/>
    <property type="project" value="TreeGrafter"/>
</dbReference>
<comment type="cofactor">
    <cofactor evidence="1">
        <name>pyridoxal 5'-phosphate</name>
        <dbReference type="ChEBI" id="CHEBI:597326"/>
    </cofactor>
</comment>
<evidence type="ECO:0000256" key="8">
    <source>
        <dbReference type="ARBA" id="ARBA00022919"/>
    </source>
</evidence>
<accession>A0A9Q0RMI2</accession>
<evidence type="ECO:0000256" key="2">
    <source>
        <dbReference type="ARBA" id="ARBA00004760"/>
    </source>
</evidence>
<dbReference type="AlphaFoldDB" id="A0A9Q0RMI2"/>
<dbReference type="InterPro" id="IPR015421">
    <property type="entry name" value="PyrdxlP-dep_Trfase_major"/>
</dbReference>
<dbReference type="InterPro" id="IPR015424">
    <property type="entry name" value="PyrdxlP-dep_Trfase"/>
</dbReference>
<dbReference type="EMBL" id="JAPWDV010000002">
    <property type="protein sequence ID" value="KAJ6219804.1"/>
    <property type="molecule type" value="Genomic_DNA"/>
</dbReference>
<dbReference type="Pfam" id="PF00155">
    <property type="entry name" value="Aminotran_1_2"/>
    <property type="match status" value="1"/>
</dbReference>
<keyword evidence="8" id="KW-0746">Sphingolipid metabolism</keyword>
<dbReference type="InterPro" id="IPR050087">
    <property type="entry name" value="AON_synthase_class-II"/>
</dbReference>
<comment type="caution">
    <text evidence="15">The sequence shown here is derived from an EMBL/GenBank/DDBJ whole genome shotgun (WGS) entry which is preliminary data.</text>
</comment>
<keyword evidence="6" id="KW-0808">Transferase</keyword>
<evidence type="ECO:0000256" key="10">
    <source>
        <dbReference type="ARBA" id="ARBA00023315"/>
    </source>
</evidence>
<evidence type="ECO:0000256" key="12">
    <source>
        <dbReference type="ARBA" id="ARBA00041765"/>
    </source>
</evidence>
<dbReference type="Gene3D" id="3.90.1150.10">
    <property type="entry name" value="Aspartate Aminotransferase, domain 1"/>
    <property type="match status" value="1"/>
</dbReference>
<evidence type="ECO:0000256" key="3">
    <source>
        <dbReference type="ARBA" id="ARBA00004991"/>
    </source>
</evidence>
<evidence type="ECO:0000256" key="5">
    <source>
        <dbReference type="ARBA" id="ARBA00013220"/>
    </source>
</evidence>
<keyword evidence="9" id="KW-0443">Lipid metabolism</keyword>
<evidence type="ECO:0000256" key="9">
    <source>
        <dbReference type="ARBA" id="ARBA00023098"/>
    </source>
</evidence>
<organism evidence="15 16">
    <name type="scientific">Blomia tropicalis</name>
    <name type="common">Mite</name>
    <dbReference type="NCBI Taxonomy" id="40697"/>
    <lineage>
        <taxon>Eukaryota</taxon>
        <taxon>Metazoa</taxon>
        <taxon>Ecdysozoa</taxon>
        <taxon>Arthropoda</taxon>
        <taxon>Chelicerata</taxon>
        <taxon>Arachnida</taxon>
        <taxon>Acari</taxon>
        <taxon>Acariformes</taxon>
        <taxon>Sarcoptiformes</taxon>
        <taxon>Astigmata</taxon>
        <taxon>Glycyphagoidea</taxon>
        <taxon>Echimyopodidae</taxon>
        <taxon>Blomia</taxon>
    </lineage>
</organism>
<dbReference type="Proteomes" id="UP001142055">
    <property type="component" value="Chromosome 2"/>
</dbReference>
<name>A0A9Q0RMI2_BLOTA</name>
<proteinExistence type="inferred from homology"/>
<dbReference type="EC" id="2.3.1.50" evidence="5"/>
<dbReference type="PANTHER" id="PTHR13693:SF2">
    <property type="entry name" value="SERINE PALMITOYLTRANSFERASE 1"/>
    <property type="match status" value="1"/>
</dbReference>
<evidence type="ECO:0000256" key="13">
    <source>
        <dbReference type="ARBA" id="ARBA00042649"/>
    </source>
</evidence>
<dbReference type="PANTHER" id="PTHR13693">
    <property type="entry name" value="CLASS II AMINOTRANSFERASE/8-AMINO-7-OXONONANOATE SYNTHASE"/>
    <property type="match status" value="1"/>
</dbReference>
<keyword evidence="16" id="KW-1185">Reference proteome</keyword>
<gene>
    <name evidence="15" type="ORF">RDWZM_005616</name>
</gene>
<dbReference type="GO" id="GO:0016020">
    <property type="term" value="C:membrane"/>
    <property type="evidence" value="ECO:0007669"/>
    <property type="project" value="GOC"/>
</dbReference>